<dbReference type="Proteomes" id="UP001152795">
    <property type="component" value="Unassembled WGS sequence"/>
</dbReference>
<dbReference type="GO" id="GO:0004190">
    <property type="term" value="F:aspartic-type endopeptidase activity"/>
    <property type="evidence" value="ECO:0007669"/>
    <property type="project" value="InterPro"/>
</dbReference>
<dbReference type="InterPro" id="IPR001969">
    <property type="entry name" value="Aspartic_peptidase_AS"/>
</dbReference>
<gene>
    <name evidence="1" type="ORF">PACLA_8A050102</name>
</gene>
<reference evidence="1" key="1">
    <citation type="submission" date="2020-04" db="EMBL/GenBank/DDBJ databases">
        <authorList>
            <person name="Alioto T."/>
            <person name="Alioto T."/>
            <person name="Gomez Garrido J."/>
        </authorList>
    </citation>
    <scope>NUCLEOTIDE SEQUENCE</scope>
    <source>
        <strain evidence="1">A484AB</strain>
    </source>
</reference>
<comment type="caution">
    <text evidence="1">The sequence shown here is derived from an EMBL/GenBank/DDBJ whole genome shotgun (WGS) entry which is preliminary data.</text>
</comment>
<dbReference type="PROSITE" id="PS00141">
    <property type="entry name" value="ASP_PROTEASE"/>
    <property type="match status" value="1"/>
</dbReference>
<dbReference type="PANTHER" id="PTHR33198">
    <property type="entry name" value="ANK_REP_REGION DOMAIN-CONTAINING PROTEIN-RELATED"/>
    <property type="match status" value="1"/>
</dbReference>
<dbReference type="PANTHER" id="PTHR33198:SF20">
    <property type="entry name" value="RETROTRANSPOSON GAG DOMAIN-CONTAINING PROTEIN"/>
    <property type="match status" value="1"/>
</dbReference>
<feature type="non-terminal residue" evidence="1">
    <location>
        <position position="1"/>
    </location>
</feature>
<dbReference type="InterPro" id="IPR021109">
    <property type="entry name" value="Peptidase_aspartic_dom_sf"/>
</dbReference>
<dbReference type="EMBL" id="CACRXK020005540">
    <property type="protein sequence ID" value="CAB4006559.1"/>
    <property type="molecule type" value="Genomic_DNA"/>
</dbReference>
<evidence type="ECO:0000313" key="2">
    <source>
        <dbReference type="Proteomes" id="UP001152795"/>
    </source>
</evidence>
<evidence type="ECO:0000313" key="1">
    <source>
        <dbReference type="EMBL" id="CAB4006559.1"/>
    </source>
</evidence>
<dbReference type="AlphaFoldDB" id="A0A6S7HQ62"/>
<name>A0A6S7HQ62_PARCT</name>
<protein>
    <submittedName>
        <fullName evidence="1">Transposon Tf2-9 poly</fullName>
    </submittedName>
</protein>
<sequence length="371" mass="41510">MAVFKAFHGGIPTFDPKGEPTSIAPRGRRWKRAFELFVVGKGITDKTQKRALMLHCAGMDVQDIFDTLPDNGNANDYDKAIEALDTYFNPAVNVPYERHMFRRMSQEESETIDQFVTRLKQKALSCDYGESSDEFIRDQVIDKCRSVALRRKLLERGQTLTLKQLQEISRAHEASYFQANKINDDAGHESPKCPAKSAECHKCHKEGHFASVCRTKVSNERDNKKKINYTREDQESKEGDNEYAFVVNHQSDENSGLVDIKVGGVLCNFLIDSGSTCNVIDKSCWEKLKAKQIKCKSEKTATQIYSYGSSKPLIVAGKFTADVVCQGKEVKEAEFIVIEGTGKPLLGKKTAIQLNVLKIGPQPVISEGVNS</sequence>
<dbReference type="Gene3D" id="4.10.60.10">
    <property type="entry name" value="Zinc finger, CCHC-type"/>
    <property type="match status" value="1"/>
</dbReference>
<dbReference type="GO" id="GO:0006508">
    <property type="term" value="P:proteolysis"/>
    <property type="evidence" value="ECO:0007669"/>
    <property type="project" value="InterPro"/>
</dbReference>
<organism evidence="1 2">
    <name type="scientific">Paramuricea clavata</name>
    <name type="common">Red gorgonian</name>
    <name type="synonym">Violescent sea-whip</name>
    <dbReference type="NCBI Taxonomy" id="317549"/>
    <lineage>
        <taxon>Eukaryota</taxon>
        <taxon>Metazoa</taxon>
        <taxon>Cnidaria</taxon>
        <taxon>Anthozoa</taxon>
        <taxon>Octocorallia</taxon>
        <taxon>Malacalcyonacea</taxon>
        <taxon>Plexauridae</taxon>
        <taxon>Paramuricea</taxon>
    </lineage>
</organism>
<dbReference type="SUPFAM" id="SSF50630">
    <property type="entry name" value="Acid proteases"/>
    <property type="match status" value="1"/>
</dbReference>
<accession>A0A6S7HQ62</accession>
<keyword evidence="2" id="KW-1185">Reference proteome</keyword>
<dbReference type="CDD" id="cd00303">
    <property type="entry name" value="retropepsin_like"/>
    <property type="match status" value="1"/>
</dbReference>
<dbReference type="Pfam" id="PF13650">
    <property type="entry name" value="Asp_protease_2"/>
    <property type="match status" value="1"/>
</dbReference>
<proteinExistence type="predicted"/>
<dbReference type="Gene3D" id="2.40.70.10">
    <property type="entry name" value="Acid Proteases"/>
    <property type="match status" value="1"/>
</dbReference>
<dbReference type="OrthoDB" id="5988657at2759"/>